<dbReference type="CDD" id="cd15489">
    <property type="entry name" value="PHD_SF"/>
    <property type="match status" value="1"/>
</dbReference>
<dbReference type="GO" id="GO:0000785">
    <property type="term" value="C:chromatin"/>
    <property type="evidence" value="ECO:0007669"/>
    <property type="project" value="UniProtKB-ARBA"/>
</dbReference>
<evidence type="ECO:0000256" key="3">
    <source>
        <dbReference type="ARBA" id="ARBA00022771"/>
    </source>
</evidence>
<keyword evidence="3 6" id="KW-0863">Zinc-finger</keyword>
<dbReference type="InterPro" id="IPR018501">
    <property type="entry name" value="DDT_dom"/>
</dbReference>
<feature type="domain" description="PHD-type" evidence="8">
    <location>
        <begin position="633"/>
        <end position="680"/>
    </location>
</feature>
<evidence type="ECO:0000259" key="9">
    <source>
        <dbReference type="PROSITE" id="PS50827"/>
    </source>
</evidence>
<dbReference type="InterPro" id="IPR028942">
    <property type="entry name" value="WHIM1_dom"/>
</dbReference>
<feature type="region of interest" description="Disordered" evidence="7">
    <location>
        <begin position="52"/>
        <end position="105"/>
    </location>
</feature>
<dbReference type="InterPro" id="IPR001965">
    <property type="entry name" value="Znf_PHD"/>
</dbReference>
<evidence type="ECO:0000256" key="5">
    <source>
        <dbReference type="ARBA" id="ARBA00023242"/>
    </source>
</evidence>
<keyword evidence="11" id="KW-1185">Reference proteome</keyword>
<organism evidence="10">
    <name type="scientific">Salvia splendens</name>
    <name type="common">Scarlet sage</name>
    <dbReference type="NCBI Taxonomy" id="180675"/>
    <lineage>
        <taxon>Eukaryota</taxon>
        <taxon>Viridiplantae</taxon>
        <taxon>Streptophyta</taxon>
        <taxon>Embryophyta</taxon>
        <taxon>Tracheophyta</taxon>
        <taxon>Spermatophyta</taxon>
        <taxon>Magnoliopsida</taxon>
        <taxon>eudicotyledons</taxon>
        <taxon>Gunneridae</taxon>
        <taxon>Pentapetalae</taxon>
        <taxon>asterids</taxon>
        <taxon>lamiids</taxon>
        <taxon>Lamiales</taxon>
        <taxon>Lamiaceae</taxon>
        <taxon>Nepetoideae</taxon>
        <taxon>Mentheae</taxon>
        <taxon>Salviinae</taxon>
        <taxon>Salvia</taxon>
        <taxon>Salvia subgen. Calosphace</taxon>
        <taxon>core Calosphace</taxon>
    </lineage>
</organism>
<dbReference type="PANTHER" id="PTHR46508">
    <property type="entry name" value="PHD FINGER FAMILY PROTEIN"/>
    <property type="match status" value="1"/>
</dbReference>
<dbReference type="Pfam" id="PF02791">
    <property type="entry name" value="DDT"/>
    <property type="match status" value="1"/>
</dbReference>
<dbReference type="Pfam" id="PF24294">
    <property type="entry name" value="Chromo_PTM"/>
    <property type="match status" value="1"/>
</dbReference>
<dbReference type="SMART" id="SM00249">
    <property type="entry name" value="PHD"/>
    <property type="match status" value="2"/>
</dbReference>
<gene>
    <name evidence="10" type="ORF">SASPL_129500</name>
</gene>
<dbReference type="Proteomes" id="UP000298416">
    <property type="component" value="Unassembled WGS sequence"/>
</dbReference>
<dbReference type="Pfam" id="PF15612">
    <property type="entry name" value="WHIM1"/>
    <property type="match status" value="1"/>
</dbReference>
<keyword evidence="4" id="KW-0862">Zinc</keyword>
<dbReference type="CDD" id="cd20401">
    <property type="entry name" value="Tudor_AtPTM-like"/>
    <property type="match status" value="1"/>
</dbReference>
<dbReference type="SUPFAM" id="SSF57903">
    <property type="entry name" value="FYVE/PHD zinc finger"/>
    <property type="match status" value="2"/>
</dbReference>
<feature type="domain" description="DDT" evidence="9">
    <location>
        <begin position="435"/>
        <end position="495"/>
    </location>
</feature>
<feature type="region of interest" description="Disordered" evidence="7">
    <location>
        <begin position="321"/>
        <end position="367"/>
    </location>
</feature>
<evidence type="ECO:0000256" key="7">
    <source>
        <dbReference type="SAM" id="MobiDB-lite"/>
    </source>
</evidence>
<dbReference type="InterPro" id="IPR056618">
    <property type="entry name" value="Chromo_PTM"/>
</dbReference>
<evidence type="ECO:0000313" key="10">
    <source>
        <dbReference type="EMBL" id="KAG6411418.1"/>
    </source>
</evidence>
<reference evidence="10" key="1">
    <citation type="submission" date="2018-01" db="EMBL/GenBank/DDBJ databases">
        <authorList>
            <person name="Mao J.F."/>
        </authorList>
    </citation>
    <scope>NUCLEOTIDE SEQUENCE</scope>
    <source>
        <strain evidence="10">Huo1</strain>
        <tissue evidence="10">Leaf</tissue>
    </source>
</reference>
<dbReference type="InterPro" id="IPR011011">
    <property type="entry name" value="Znf_FYVE_PHD"/>
</dbReference>
<dbReference type="Pfam" id="PF00628">
    <property type="entry name" value="PHD"/>
    <property type="match status" value="1"/>
</dbReference>
<dbReference type="GO" id="GO:0008270">
    <property type="term" value="F:zinc ion binding"/>
    <property type="evidence" value="ECO:0007669"/>
    <property type="project" value="UniProtKB-KW"/>
</dbReference>
<dbReference type="Pfam" id="PF21743">
    <property type="entry name" value="PTM_DIR17_Tudor"/>
    <property type="match status" value="1"/>
</dbReference>
<evidence type="ECO:0000256" key="2">
    <source>
        <dbReference type="ARBA" id="ARBA00022723"/>
    </source>
</evidence>
<name>A0A8X8ZNR4_SALSN</name>
<keyword evidence="5" id="KW-0539">Nucleus</keyword>
<feature type="region of interest" description="Disordered" evidence="7">
    <location>
        <begin position="804"/>
        <end position="823"/>
    </location>
</feature>
<dbReference type="InterPro" id="IPR019787">
    <property type="entry name" value="Znf_PHD-finger"/>
</dbReference>
<feature type="region of interest" description="Disordered" evidence="7">
    <location>
        <begin position="1588"/>
        <end position="1616"/>
    </location>
</feature>
<dbReference type="InterPro" id="IPR047365">
    <property type="entry name" value="Tudor_AtPTM-like"/>
</dbReference>
<comment type="caution">
    <text evidence="10">The sequence shown here is derived from an EMBL/GenBank/DDBJ whole genome shotgun (WGS) entry which is preliminary data.</text>
</comment>
<dbReference type="GO" id="GO:0005634">
    <property type="term" value="C:nucleus"/>
    <property type="evidence" value="ECO:0007669"/>
    <property type="project" value="UniProtKB-SubCell"/>
</dbReference>
<comment type="subcellular location">
    <subcellularLocation>
        <location evidence="1">Nucleus</location>
    </subcellularLocation>
</comment>
<accession>A0A8X8ZNR4</accession>
<dbReference type="PROSITE" id="PS50016">
    <property type="entry name" value="ZF_PHD_2"/>
    <property type="match status" value="1"/>
</dbReference>
<dbReference type="InterPro" id="IPR019786">
    <property type="entry name" value="Zinc_finger_PHD-type_CS"/>
</dbReference>
<dbReference type="SMART" id="SM00571">
    <property type="entry name" value="DDT"/>
    <property type="match status" value="1"/>
</dbReference>
<proteinExistence type="predicted"/>
<feature type="compositionally biased region" description="Basic residues" evidence="7">
    <location>
        <begin position="1594"/>
        <end position="1603"/>
    </location>
</feature>
<sequence length="1864" mass="208403">MEYVGRQVKKKFKGHGTFLGLVKAYDAETGFLKIVYDDGDSEELELTEVSSLLMPAEPPPPQPSGSRPGRKPKKRRRIGVSGNDVENSADGAISDGLEGRDGESGEFDLNLTERIDLNDDGVDCLCDAGHANGGGSKLHGLDLNELVNLELNKEIVEDGSQERKKMIDLNLDVNEGFEKLSDEREGRCFDLNLQLMEDEVRILEGCDARIGEGDNSCSRENEKMEEGLMVENDAVEVLENVNGDKVDHAVHIEKEEDSQLKNHASVVDNKNVAPLNVQVKRRGRKKKNVANNVTELATKLDTETGNVNLELERRDETPLKNVSGLANHDNGVSETVLSGRRGRKKRELPNSTLTTPETGLRRSSRRAKRTALSDLDQVFNEAELVGINQQLSSPALSNVSQERVTVAARGKFSNDVALPEKVKLPPPSCDMDLVGVSLFDLVSVYTFLRSFSTLLFLSPFKLNDFVASVKCSDSSSLFDFIHVSLLKTLQKHLETLATEGFDSASECLRSLNWDFLDLITWPMYVVEYLLLHSPGHIPGLDLCQLKFFQNDYYKLPISAKVKILQHLCDDVIETEAFKLELNRRILTTDRQTDLDRKMKLESSRKRKTTVDVASTSCITGEGDGAEDPADWNSDECCLCKMDGDLICCDGCPAAFHSRCVGVVSSMLPEGDWYCPECVIERDKPWMKVSKSTRGAELLGFDPYGRLYYSSCGYLFVLESCNDEYVFCAYNRNDLITLIEALESSPFIYDKLINAICKNWNVSRGSCGAKNELDTRSRSIQSVFPEKGQMLDRLIVPSESIIRNGSSKKRSDEKSMVTTYSSNEENLNSERVTAMLEIGNHGLKMENHLASSEGSAEVSQTSMKIDNPKESVLESTKTCFDPSDCCDIPEKLINAGDHDMASTSLNFEEGKSLRSKSYSLKPYLMNSNVEVGYGTNYVNCYEFARTASDYYEEYSRKSSDKTSGDAPRSIEEVLAGQLKIVSNRFIEFSWSNIQNSNMTSRKERCGWCVYCRVPGEERHCLFSMNDSIPAVEKFSHEVLGIPSQMNVKNHLINIMCHIICMEDHLQGLLLGPWLNPDFSILWHASVRGATDIGLLKNFLLQVQVGVVVTASGVAIASRETKVSIVTKLGRSPGCKTTLGAMALPGERLSVGSTCDGLADFSFLPIVDVPFPNFNFWLQLASNLHHLALSADWRKHVDSVATVGSATHIVSTSARASAKHGISRKRAKSSDVGGPSSNAATGLSLFWWRGGRGSRTLFSWKVLPHSLASKAARQGGRKKIPGILYPESGDYAKRTKYDSWRASVETSRSVEQLALQALGVRELDANIRWDDIGNNKLFSKIEMDSKKPARSFKKVIIRRKCSEGAVVRYLLDFGKRRFIPDVVVKHGSKLEDSSNEKKRYWLEESHVPLHLLKAFEEKRIARKSNTMKSGKLSESSREMKKPLKEKGFSYLFSRAERVDYYQCAHCEKDVLIRSLIRYLVLIYREAVSCQHCKGFFHKRHVRKSAGYITTQCKYTCHKCQDLKVVKVDTRKGKPESTKLKNASKSVKLLRSGRGRKRRKGKLLVNSINKKGVSVAPLRRSARNAERIAKIPMQNSKLKKRKRGRKPKSEKYKSTKPKAISCKKQRTAVTSSYWLNGLRLSRKPGDERHLRNRKLLVLSGEVDCILNKTKCSLCHEVEHNSELNYVGCEICGDWFHGDALDLGAEKIENLIGFRCHMCLNKPPPFGSCHSLGENRKPDFFSENNAKTECNEGGPYCLSNPEDGLSYQKSHLDDKSIDTLATVNMEQQLQGSVPESDLNDKDLEMAEKTFLGKDPTELGGDRDVLNTLETESVFPNSDIVKEAECESVQPDLVENGIANNDHSDICTR</sequence>
<evidence type="ECO:0000256" key="6">
    <source>
        <dbReference type="PROSITE-ProRule" id="PRU00146"/>
    </source>
</evidence>
<dbReference type="PROSITE" id="PS01359">
    <property type="entry name" value="ZF_PHD_1"/>
    <property type="match status" value="1"/>
</dbReference>
<evidence type="ECO:0008006" key="12">
    <source>
        <dbReference type="Google" id="ProtNLM"/>
    </source>
</evidence>
<evidence type="ECO:0000313" key="11">
    <source>
        <dbReference type="Proteomes" id="UP000298416"/>
    </source>
</evidence>
<dbReference type="InterPro" id="IPR013083">
    <property type="entry name" value="Znf_RING/FYVE/PHD"/>
</dbReference>
<dbReference type="PROSITE" id="PS50827">
    <property type="entry name" value="DDT"/>
    <property type="match status" value="1"/>
</dbReference>
<evidence type="ECO:0000256" key="4">
    <source>
        <dbReference type="ARBA" id="ARBA00022833"/>
    </source>
</evidence>
<keyword evidence="2" id="KW-0479">Metal-binding</keyword>
<dbReference type="EMBL" id="PNBA02000010">
    <property type="protein sequence ID" value="KAG6411418.1"/>
    <property type="molecule type" value="Genomic_DNA"/>
</dbReference>
<evidence type="ECO:0000259" key="8">
    <source>
        <dbReference type="PROSITE" id="PS50016"/>
    </source>
</evidence>
<reference evidence="10" key="2">
    <citation type="submission" date="2020-08" db="EMBL/GenBank/DDBJ databases">
        <title>Plant Genome Project.</title>
        <authorList>
            <person name="Zhang R.-G."/>
        </authorList>
    </citation>
    <scope>NUCLEOTIDE SEQUENCE</scope>
    <source>
        <strain evidence="10">Huo1</strain>
        <tissue evidence="10">Leaf</tissue>
    </source>
</reference>
<evidence type="ECO:0000256" key="1">
    <source>
        <dbReference type="ARBA" id="ARBA00004123"/>
    </source>
</evidence>
<dbReference type="PANTHER" id="PTHR46508:SF5">
    <property type="entry name" value="PHD-FINGER AND DNA BINDING DOMAIN-CONTAINING PROTEIN"/>
    <property type="match status" value="1"/>
</dbReference>
<feature type="compositionally biased region" description="Basic residues" evidence="7">
    <location>
        <begin position="68"/>
        <end position="78"/>
    </location>
</feature>
<dbReference type="CDD" id="cd15532">
    <property type="entry name" value="PHD2_CHD_II"/>
    <property type="match status" value="1"/>
</dbReference>
<protein>
    <recommendedName>
        <fullName evidence="12">Nucleosome-remodeling factor subunit BPTF</fullName>
    </recommendedName>
</protein>
<dbReference type="Gene3D" id="3.30.40.10">
    <property type="entry name" value="Zinc/RING finger domain, C3HC4 (zinc finger)"/>
    <property type="match status" value="2"/>
</dbReference>